<keyword evidence="3" id="KW-1185">Reference proteome</keyword>
<dbReference type="InterPro" id="IPR000594">
    <property type="entry name" value="ThiF_NAD_FAD-bd"/>
</dbReference>
<dbReference type="GO" id="GO:0061504">
    <property type="term" value="P:cyclic threonylcarbamoyladenosine biosynthetic process"/>
    <property type="evidence" value="ECO:0007669"/>
    <property type="project" value="TreeGrafter"/>
</dbReference>
<reference evidence="2 3" key="1">
    <citation type="submission" date="2020-02" db="EMBL/GenBank/DDBJ databases">
        <authorList>
            <person name="Zheng R.K."/>
            <person name="Sun C.M."/>
        </authorList>
    </citation>
    <scope>NUCLEOTIDE SEQUENCE [LARGE SCALE GENOMIC DNA]</scope>
    <source>
        <strain evidence="3">zrk13</strain>
    </source>
</reference>
<dbReference type="SUPFAM" id="SSF69572">
    <property type="entry name" value="Activating enzymes of the ubiquitin-like proteins"/>
    <property type="match status" value="1"/>
</dbReference>
<gene>
    <name evidence="2" type="ORF">G4Z02_05070</name>
</gene>
<dbReference type="RefSeq" id="WP_258876915.1">
    <property type="nucleotide sequence ID" value="NZ_CP048914.1"/>
</dbReference>
<dbReference type="InterPro" id="IPR035985">
    <property type="entry name" value="Ubiquitin-activating_enz"/>
</dbReference>
<accession>A0A7L7KQP5</accession>
<organism evidence="2 3">
    <name type="scientific">Candidatus Xianfuyuplasma coldseepsis</name>
    <dbReference type="NCBI Taxonomy" id="2782163"/>
    <lineage>
        <taxon>Bacteria</taxon>
        <taxon>Bacillati</taxon>
        <taxon>Mycoplasmatota</taxon>
        <taxon>Mollicutes</taxon>
        <taxon>Candidatus Izemoplasmatales</taxon>
        <taxon>Candidatus Izemoplasmataceae</taxon>
        <taxon>Candidatus Xianfuyuplasma</taxon>
    </lineage>
</organism>
<dbReference type="EMBL" id="CP048914">
    <property type="protein sequence ID" value="QMS85140.1"/>
    <property type="molecule type" value="Genomic_DNA"/>
</dbReference>
<dbReference type="Gene3D" id="3.40.50.720">
    <property type="entry name" value="NAD(P)-binding Rossmann-like Domain"/>
    <property type="match status" value="1"/>
</dbReference>
<protein>
    <submittedName>
        <fullName evidence="2">HesA/MoeB/ThiF family protein</fullName>
    </submittedName>
</protein>
<name>A0A7L7KQP5_9MOLU</name>
<evidence type="ECO:0000313" key="2">
    <source>
        <dbReference type="EMBL" id="QMS85140.1"/>
    </source>
</evidence>
<proteinExistence type="predicted"/>
<sequence>MIDKPFIKNLGILSESQQQSIHKQNIIVVGCGGIGGYVATQLVRLGVSKIILVDFDTFDRTNLNRQLYATKHTIGQLKVDVLANELHNIHPAVTITTYNQSIEDVSPQQLQGATYLVDGVDTPQTKVYLNQLATTLDIPLVHGACAGWYAQVGIIEPGCMLLQEVYQTQTSGIEQTLQNAAFVPALTASYMVSEWLKHLINDTSKTTNQLLLIDCKNNTIDYSGRRDFDD</sequence>
<dbReference type="InterPro" id="IPR045886">
    <property type="entry name" value="ThiF/MoeB/HesA"/>
</dbReference>
<dbReference type="KEGG" id="xcl:G4Z02_05070"/>
<dbReference type="Proteomes" id="UP000514720">
    <property type="component" value="Chromosome"/>
</dbReference>
<feature type="domain" description="THIF-type NAD/FAD binding fold" evidence="1">
    <location>
        <begin position="12"/>
        <end position="220"/>
    </location>
</feature>
<dbReference type="GO" id="GO:0061503">
    <property type="term" value="F:tRNA threonylcarbamoyladenosine dehydratase"/>
    <property type="evidence" value="ECO:0007669"/>
    <property type="project" value="TreeGrafter"/>
</dbReference>
<evidence type="ECO:0000259" key="1">
    <source>
        <dbReference type="Pfam" id="PF00899"/>
    </source>
</evidence>
<dbReference type="GO" id="GO:0008641">
    <property type="term" value="F:ubiquitin-like modifier activating enzyme activity"/>
    <property type="evidence" value="ECO:0007669"/>
    <property type="project" value="InterPro"/>
</dbReference>
<evidence type="ECO:0000313" key="3">
    <source>
        <dbReference type="Proteomes" id="UP000514720"/>
    </source>
</evidence>
<dbReference type="PANTHER" id="PTHR43267">
    <property type="entry name" value="TRNA THREONYLCARBAMOYLADENOSINE DEHYDRATASE"/>
    <property type="match status" value="1"/>
</dbReference>
<dbReference type="Pfam" id="PF00899">
    <property type="entry name" value="ThiF"/>
    <property type="match status" value="1"/>
</dbReference>
<dbReference type="PANTHER" id="PTHR43267:SF1">
    <property type="entry name" value="TRNA THREONYLCARBAMOYLADENOSINE DEHYDRATASE"/>
    <property type="match status" value="1"/>
</dbReference>
<dbReference type="AlphaFoldDB" id="A0A7L7KQP5"/>